<dbReference type="InterPro" id="IPR027417">
    <property type="entry name" value="P-loop_NTPase"/>
</dbReference>
<protein>
    <recommendedName>
        <fullName evidence="2">Adenosylcobinamide kinase</fullName>
    </recommendedName>
</protein>
<dbReference type="GO" id="GO:0000166">
    <property type="term" value="F:nucleotide binding"/>
    <property type="evidence" value="ECO:0007669"/>
    <property type="project" value="InterPro"/>
</dbReference>
<dbReference type="AlphaFoldDB" id="A0A0H5Q846"/>
<dbReference type="GO" id="GO:0043752">
    <property type="term" value="F:adenosylcobinamide kinase activity"/>
    <property type="evidence" value="ECO:0007669"/>
    <property type="project" value="InterPro"/>
</dbReference>
<proteinExistence type="predicted"/>
<reference evidence="1" key="1">
    <citation type="submission" date="2015-06" db="EMBL/GenBank/DDBJ databases">
        <authorList>
            <person name="Joergensen T."/>
        </authorList>
    </citation>
    <scope>NUCLEOTIDE SEQUENCE</scope>
    <source>
        <strain evidence="1">RGFK1649</strain>
    </source>
</reference>
<accession>A0A0H5Q846</accession>
<dbReference type="Pfam" id="PF02283">
    <property type="entry name" value="CobU"/>
    <property type="match status" value="1"/>
</dbReference>
<evidence type="ECO:0008006" key="2">
    <source>
        <dbReference type="Google" id="ProtNLM"/>
    </source>
</evidence>
<reference evidence="1" key="2">
    <citation type="submission" date="2015-07" db="EMBL/GenBank/DDBJ databases">
        <title>Plasmids, circular viruses and viroids from rat gut.</title>
        <authorList>
            <person name="Jorgensen T.J."/>
            <person name="Hansen M.A."/>
            <person name="Xu Z."/>
            <person name="Tabak M.A."/>
            <person name="Sorensen S.J."/>
            <person name="Hansen L.H."/>
        </authorList>
    </citation>
    <scope>NUCLEOTIDE SEQUENCE</scope>
    <source>
        <strain evidence="1">RGFK1649</strain>
    </source>
</reference>
<dbReference type="SUPFAM" id="SSF52540">
    <property type="entry name" value="P-loop containing nucleoside triphosphate hydrolases"/>
    <property type="match status" value="1"/>
</dbReference>
<sequence length="44" mass="4809">MFTLVIGGAASGKSEYAEGLVLASPHRPRYYITTSSPRWRTSPP</sequence>
<name>A0A0H5Q846_9ZZZZ</name>
<dbReference type="EMBL" id="LN854155">
    <property type="protein sequence ID" value="CRY97575.1"/>
    <property type="molecule type" value="Genomic_DNA"/>
</dbReference>
<dbReference type="InterPro" id="IPR003203">
    <property type="entry name" value="CobU/CobP"/>
</dbReference>
<evidence type="ECO:0000313" key="1">
    <source>
        <dbReference type="EMBL" id="CRY97575.1"/>
    </source>
</evidence>
<dbReference type="Gene3D" id="3.40.50.300">
    <property type="entry name" value="P-loop containing nucleotide triphosphate hydrolases"/>
    <property type="match status" value="1"/>
</dbReference>
<organism evidence="1">
    <name type="scientific">uncultured prokaryote</name>
    <dbReference type="NCBI Taxonomy" id="198431"/>
    <lineage>
        <taxon>unclassified sequences</taxon>
        <taxon>environmental samples</taxon>
    </lineage>
</organism>